<dbReference type="RefSeq" id="WP_011385992.1">
    <property type="nucleotide sequence ID" value="NC_007626.1"/>
</dbReference>
<dbReference type="KEGG" id="mag:amb3634"/>
<dbReference type="STRING" id="342108.amb3634"/>
<gene>
    <name evidence="6" type="ordered locus">amb3634</name>
</gene>
<keyword evidence="2 4" id="KW-0442">Lipid degradation</keyword>
<evidence type="ECO:0000256" key="3">
    <source>
        <dbReference type="ARBA" id="ARBA00023098"/>
    </source>
</evidence>
<sequence>MDVRPSEVISDLPPPLRPHLGLALQGGGAYGAFTWGVLDRLLEEKGFRPAAISGASAGAINAAVMVTGLLTGGREKAKAGLEALWRSVAGMALFRMMGTPGINLQLDLMTRMLSPYQFNPLNINPLRELLGRLIDFEVLACRGRRIGLYFSATNVRTGEPRIFRENELSVDVLMASSCLPYLHHAVEIEGENYWDGGFSANPPIMPMIFDSRCDTVLLVKLMPDTEEIMPTQAQPIFARMRRLMFNAPLKRDLEALEIVQNRLRRTNMRLPRDLQRLRAMDLRSIAMPAELLSEGSGRNGAESIERMRVAGRIAAEAILGKMAQPAGETFRRP</sequence>
<evidence type="ECO:0000313" key="7">
    <source>
        <dbReference type="Proteomes" id="UP000007058"/>
    </source>
</evidence>
<dbReference type="EMBL" id="AP007255">
    <property type="protein sequence ID" value="BAE52438.1"/>
    <property type="molecule type" value="Genomic_DNA"/>
</dbReference>
<name>Q2W137_PARM1</name>
<feature type="active site" description="Proton acceptor" evidence="4">
    <location>
        <position position="195"/>
    </location>
</feature>
<evidence type="ECO:0000256" key="4">
    <source>
        <dbReference type="PROSITE-ProRule" id="PRU01161"/>
    </source>
</evidence>
<evidence type="ECO:0000256" key="1">
    <source>
        <dbReference type="ARBA" id="ARBA00022801"/>
    </source>
</evidence>
<dbReference type="PANTHER" id="PTHR14226">
    <property type="entry name" value="NEUROPATHY TARGET ESTERASE/SWISS CHEESE D.MELANOGASTER"/>
    <property type="match status" value="1"/>
</dbReference>
<dbReference type="InterPro" id="IPR016035">
    <property type="entry name" value="Acyl_Trfase/lysoPLipase"/>
</dbReference>
<feature type="short sequence motif" description="DGA/G" evidence="4">
    <location>
        <begin position="195"/>
        <end position="197"/>
    </location>
</feature>
<dbReference type="InterPro" id="IPR050301">
    <property type="entry name" value="NTE"/>
</dbReference>
<evidence type="ECO:0000313" key="6">
    <source>
        <dbReference type="EMBL" id="BAE52438.1"/>
    </source>
</evidence>
<evidence type="ECO:0000256" key="2">
    <source>
        <dbReference type="ARBA" id="ARBA00022963"/>
    </source>
</evidence>
<dbReference type="GO" id="GO:0016787">
    <property type="term" value="F:hydrolase activity"/>
    <property type="evidence" value="ECO:0007669"/>
    <property type="project" value="UniProtKB-UniRule"/>
</dbReference>
<keyword evidence="1 4" id="KW-0378">Hydrolase</keyword>
<dbReference type="InterPro" id="IPR002641">
    <property type="entry name" value="PNPLA_dom"/>
</dbReference>
<dbReference type="Pfam" id="PF01734">
    <property type="entry name" value="Patatin"/>
    <property type="match status" value="1"/>
</dbReference>
<protein>
    <submittedName>
        <fullName evidence="6">Predicted esterase of the alpha-beta hydrolase superfamily</fullName>
    </submittedName>
</protein>
<dbReference type="SUPFAM" id="SSF52151">
    <property type="entry name" value="FabD/lysophospholipase-like"/>
    <property type="match status" value="1"/>
</dbReference>
<dbReference type="Proteomes" id="UP000007058">
    <property type="component" value="Chromosome"/>
</dbReference>
<proteinExistence type="predicted"/>
<organism evidence="6 7">
    <name type="scientific">Paramagnetospirillum magneticum (strain ATCC 700264 / AMB-1)</name>
    <name type="common">Magnetospirillum magneticum</name>
    <dbReference type="NCBI Taxonomy" id="342108"/>
    <lineage>
        <taxon>Bacteria</taxon>
        <taxon>Pseudomonadati</taxon>
        <taxon>Pseudomonadota</taxon>
        <taxon>Alphaproteobacteria</taxon>
        <taxon>Rhodospirillales</taxon>
        <taxon>Magnetospirillaceae</taxon>
        <taxon>Paramagnetospirillum</taxon>
    </lineage>
</organism>
<dbReference type="PROSITE" id="PS51635">
    <property type="entry name" value="PNPLA"/>
    <property type="match status" value="1"/>
</dbReference>
<dbReference type="Gene3D" id="3.40.1090.10">
    <property type="entry name" value="Cytosolic phospholipase A2 catalytic domain"/>
    <property type="match status" value="2"/>
</dbReference>
<dbReference type="PANTHER" id="PTHR14226:SF78">
    <property type="entry name" value="SLR0060 PROTEIN"/>
    <property type="match status" value="1"/>
</dbReference>
<dbReference type="AlphaFoldDB" id="Q2W137"/>
<feature type="domain" description="PNPLA" evidence="5">
    <location>
        <begin position="22"/>
        <end position="208"/>
    </location>
</feature>
<feature type="short sequence motif" description="GXGXXG" evidence="4">
    <location>
        <begin position="26"/>
        <end position="31"/>
    </location>
</feature>
<dbReference type="HOGENOM" id="CLU_040292_0_0_5"/>
<accession>Q2W137</accession>
<keyword evidence="3 4" id="KW-0443">Lipid metabolism</keyword>
<dbReference type="OrthoDB" id="9807112at2"/>
<evidence type="ECO:0000259" key="5">
    <source>
        <dbReference type="PROSITE" id="PS51635"/>
    </source>
</evidence>
<feature type="active site" description="Nucleophile" evidence="4">
    <location>
        <position position="56"/>
    </location>
</feature>
<dbReference type="GO" id="GO:0016042">
    <property type="term" value="P:lipid catabolic process"/>
    <property type="evidence" value="ECO:0007669"/>
    <property type="project" value="UniProtKB-UniRule"/>
</dbReference>
<feature type="short sequence motif" description="GXSXG" evidence="4">
    <location>
        <begin position="54"/>
        <end position="58"/>
    </location>
</feature>
<keyword evidence="7" id="KW-1185">Reference proteome</keyword>
<reference evidence="6 7" key="1">
    <citation type="journal article" date="2005" name="DNA Res.">
        <title>Complete genome sequence of the facultative anaerobic magnetotactic bacterium Magnetospirillum sp. strain AMB-1.</title>
        <authorList>
            <person name="Matsunaga T."/>
            <person name="Okamura Y."/>
            <person name="Fukuda Y."/>
            <person name="Wahyudi A.T."/>
            <person name="Murase Y."/>
            <person name="Takeyama H."/>
        </authorList>
    </citation>
    <scope>NUCLEOTIDE SEQUENCE [LARGE SCALE GENOMIC DNA]</scope>
    <source>
        <strain evidence="7">ATCC 700264 / AMB-1</strain>
    </source>
</reference>